<dbReference type="PANTHER" id="PTHR35807">
    <property type="entry name" value="TRANSCRIPTIONAL REGULATOR REDD-RELATED"/>
    <property type="match status" value="1"/>
</dbReference>
<accession>A0A3G1KT85</accession>
<evidence type="ECO:0000313" key="6">
    <source>
        <dbReference type="EMBL" id="ATW25614.1"/>
    </source>
</evidence>
<dbReference type="RefSeq" id="WP_148134868.1">
    <property type="nucleotide sequence ID" value="NZ_CP017634.1"/>
</dbReference>
<feature type="domain" description="Response regulatory" evidence="5">
    <location>
        <begin position="3"/>
        <end position="117"/>
    </location>
</feature>
<protein>
    <recommendedName>
        <fullName evidence="1">Stage 0 sporulation protein A homolog</fullName>
    </recommendedName>
</protein>
<evidence type="ECO:0000313" key="7">
    <source>
        <dbReference type="Proteomes" id="UP000323521"/>
    </source>
</evidence>
<dbReference type="Pfam" id="PF03704">
    <property type="entry name" value="BTAD"/>
    <property type="match status" value="1"/>
</dbReference>
<dbReference type="SUPFAM" id="SSF52172">
    <property type="entry name" value="CheY-like"/>
    <property type="match status" value="1"/>
</dbReference>
<dbReference type="InterPro" id="IPR051677">
    <property type="entry name" value="AfsR-DnrI-RedD_regulator"/>
</dbReference>
<dbReference type="Gene3D" id="1.10.10.10">
    <property type="entry name" value="Winged helix-like DNA-binding domain superfamily/Winged helix DNA-binding domain"/>
    <property type="match status" value="1"/>
</dbReference>
<evidence type="ECO:0000256" key="1">
    <source>
        <dbReference type="ARBA" id="ARBA00018672"/>
    </source>
</evidence>
<organism evidence="6 7">
    <name type="scientific">Formimonas warabiya</name>
    <dbReference type="NCBI Taxonomy" id="1761012"/>
    <lineage>
        <taxon>Bacteria</taxon>
        <taxon>Bacillati</taxon>
        <taxon>Bacillota</taxon>
        <taxon>Clostridia</taxon>
        <taxon>Eubacteriales</taxon>
        <taxon>Peptococcaceae</taxon>
        <taxon>Candidatus Formimonas</taxon>
    </lineage>
</organism>
<dbReference type="KEGG" id="fwa:DCMF_13355"/>
<dbReference type="SUPFAM" id="SSF46894">
    <property type="entry name" value="C-terminal effector domain of the bipartite response regulators"/>
    <property type="match status" value="1"/>
</dbReference>
<dbReference type="GO" id="GO:0003677">
    <property type="term" value="F:DNA binding"/>
    <property type="evidence" value="ECO:0007669"/>
    <property type="project" value="UniProtKB-KW"/>
</dbReference>
<keyword evidence="7" id="KW-1185">Reference proteome</keyword>
<name>A0A3G1KT85_FORW1</name>
<keyword evidence="4" id="KW-0597">Phosphoprotein</keyword>
<comment type="function">
    <text evidence="3">May play the central regulatory role in sporulation. It may be an element of the effector pathway responsible for the activation of sporulation genes in response to nutritional stress. Spo0A may act in concert with spo0H (a sigma factor) to control the expression of some genes that are critical to the sporulation process.</text>
</comment>
<dbReference type="InterPro" id="IPR036388">
    <property type="entry name" value="WH-like_DNA-bd_sf"/>
</dbReference>
<dbReference type="InterPro" id="IPR005158">
    <property type="entry name" value="BTAD"/>
</dbReference>
<evidence type="ECO:0000259" key="5">
    <source>
        <dbReference type="PROSITE" id="PS50110"/>
    </source>
</evidence>
<dbReference type="Proteomes" id="UP000323521">
    <property type="component" value="Chromosome"/>
</dbReference>
<reference evidence="6 7" key="1">
    <citation type="submission" date="2016-10" db="EMBL/GenBank/DDBJ databases">
        <title>Complete Genome Sequence of Peptococcaceae strain DCMF.</title>
        <authorList>
            <person name="Edwards R.J."/>
            <person name="Holland S.I."/>
            <person name="Deshpande N.P."/>
            <person name="Wong Y.K."/>
            <person name="Ertan H."/>
            <person name="Manefield M."/>
            <person name="Russell T.L."/>
            <person name="Lee M.J."/>
        </authorList>
    </citation>
    <scope>NUCLEOTIDE SEQUENCE [LARGE SCALE GENOMIC DNA]</scope>
    <source>
        <strain evidence="6 7">DCMF</strain>
    </source>
</reference>
<dbReference type="Gene3D" id="1.25.40.10">
    <property type="entry name" value="Tetratricopeptide repeat domain"/>
    <property type="match status" value="1"/>
</dbReference>
<dbReference type="InterPro" id="IPR011990">
    <property type="entry name" value="TPR-like_helical_dom_sf"/>
</dbReference>
<keyword evidence="2" id="KW-0238">DNA-binding</keyword>
<evidence type="ECO:0000256" key="2">
    <source>
        <dbReference type="ARBA" id="ARBA00023125"/>
    </source>
</evidence>
<dbReference type="SMART" id="SM01043">
    <property type="entry name" value="BTAD"/>
    <property type="match status" value="1"/>
</dbReference>
<dbReference type="InterPro" id="IPR016032">
    <property type="entry name" value="Sig_transdc_resp-reg_C-effctor"/>
</dbReference>
<sequence length="378" mass="44565">MLQVYIIDDELPALQELGYLLRGYPELAVGGMFKNPLEAMKKMEQDKPDVVFLDIDMPNINGIELALKLQELYQGVVIVFVTAHAEFSLEAFRTYPLDYILKPVDEDRFHQTIRHMLQQHRLRQTGSRKQSTISLRCFGKLELSREGETREIMKLTNRKMRELFAYLIVHFGREVSRKELIDVLFEGVEDKKTINHLHVTVYNLRNMLESFGVDRSHLLIRESYTLEVAPGICDYIDFVNFINTHAFLDAGNVQAAEHLIESYQGPFLGGEDYIWVMETWNWLDRRFEALLFQLSAYYQARGQNSGAERHLKRLLEINPWSEAAHQALLDLYMQPSKAARYCRQYEIYAQMLEKELQVEPEEKYQVFYRRYSRRKQQS</sequence>
<dbReference type="InterPro" id="IPR001789">
    <property type="entry name" value="Sig_transdc_resp-reg_receiver"/>
</dbReference>
<feature type="modified residue" description="4-aspartylphosphate" evidence="4">
    <location>
        <position position="54"/>
    </location>
</feature>
<dbReference type="GO" id="GO:0000160">
    <property type="term" value="P:phosphorelay signal transduction system"/>
    <property type="evidence" value="ECO:0007669"/>
    <property type="project" value="InterPro"/>
</dbReference>
<dbReference type="GO" id="GO:0006355">
    <property type="term" value="P:regulation of DNA-templated transcription"/>
    <property type="evidence" value="ECO:0007669"/>
    <property type="project" value="InterPro"/>
</dbReference>
<evidence type="ECO:0000256" key="3">
    <source>
        <dbReference type="ARBA" id="ARBA00024867"/>
    </source>
</evidence>
<evidence type="ECO:0000256" key="4">
    <source>
        <dbReference type="PROSITE-ProRule" id="PRU00169"/>
    </source>
</evidence>
<dbReference type="OrthoDB" id="3190595at2"/>
<dbReference type="PROSITE" id="PS50110">
    <property type="entry name" value="RESPONSE_REGULATORY"/>
    <property type="match status" value="1"/>
</dbReference>
<dbReference type="Gene3D" id="3.40.50.2300">
    <property type="match status" value="1"/>
</dbReference>
<dbReference type="SUPFAM" id="SSF48452">
    <property type="entry name" value="TPR-like"/>
    <property type="match status" value="1"/>
</dbReference>
<dbReference type="Pfam" id="PF00072">
    <property type="entry name" value="Response_reg"/>
    <property type="match status" value="1"/>
</dbReference>
<proteinExistence type="predicted"/>
<dbReference type="EMBL" id="CP017634">
    <property type="protein sequence ID" value="ATW25614.1"/>
    <property type="molecule type" value="Genomic_DNA"/>
</dbReference>
<dbReference type="AlphaFoldDB" id="A0A3G1KT85"/>
<dbReference type="SMART" id="SM00448">
    <property type="entry name" value="REC"/>
    <property type="match status" value="1"/>
</dbReference>
<dbReference type="InterPro" id="IPR011006">
    <property type="entry name" value="CheY-like_superfamily"/>
</dbReference>
<gene>
    <name evidence="6" type="ORF">DCMF_13355</name>
</gene>